<evidence type="ECO:0000259" key="10">
    <source>
        <dbReference type="PROSITE" id="PS50106"/>
    </source>
</evidence>
<evidence type="ECO:0000256" key="8">
    <source>
        <dbReference type="PIRSR" id="PIRSR611782-2"/>
    </source>
</evidence>
<dbReference type="EMBL" id="CP016094">
    <property type="protein sequence ID" value="AOS46377.1"/>
    <property type="molecule type" value="Genomic_DNA"/>
</dbReference>
<dbReference type="SMART" id="SM00228">
    <property type="entry name" value="PDZ"/>
    <property type="match status" value="2"/>
</dbReference>
<evidence type="ECO:0000313" key="11">
    <source>
        <dbReference type="EMBL" id="AOS46377.1"/>
    </source>
</evidence>
<dbReference type="RefSeq" id="WP_069963434.1">
    <property type="nucleotide sequence ID" value="NZ_CP016094.1"/>
</dbReference>
<dbReference type="SUPFAM" id="SSF50494">
    <property type="entry name" value="Trypsin-like serine proteases"/>
    <property type="match status" value="1"/>
</dbReference>
<evidence type="ECO:0000256" key="1">
    <source>
        <dbReference type="ARBA" id="ARBA00010541"/>
    </source>
</evidence>
<protein>
    <submittedName>
        <fullName evidence="11">Periplasmic pH-dependent serine endoprotease DegQ</fullName>
        <ecNumber evidence="11">3.4.21.107</ecNumber>
    </submittedName>
</protein>
<dbReference type="GO" id="GO:0004252">
    <property type="term" value="F:serine-type endopeptidase activity"/>
    <property type="evidence" value="ECO:0007669"/>
    <property type="project" value="InterPro"/>
</dbReference>
<dbReference type="InterPro" id="IPR001478">
    <property type="entry name" value="PDZ"/>
</dbReference>
<feature type="signal peptide" evidence="9">
    <location>
        <begin position="1"/>
        <end position="25"/>
    </location>
</feature>
<dbReference type="PROSITE" id="PS50106">
    <property type="entry name" value="PDZ"/>
    <property type="match status" value="1"/>
</dbReference>
<keyword evidence="3 9" id="KW-0732">Signal</keyword>
<evidence type="ECO:0000313" key="12">
    <source>
        <dbReference type="Proteomes" id="UP000095228"/>
    </source>
</evidence>
<comment type="similarity">
    <text evidence="1">Belongs to the peptidase S1C family.</text>
</comment>
<dbReference type="EC" id="3.4.21.107" evidence="11"/>
<dbReference type="Gene3D" id="2.40.10.120">
    <property type="match status" value="1"/>
</dbReference>
<keyword evidence="5 11" id="KW-0378">Hydrolase</keyword>
<dbReference type="PANTHER" id="PTHR22939:SF129">
    <property type="entry name" value="SERINE PROTEASE HTRA2, MITOCHONDRIAL"/>
    <property type="match status" value="1"/>
</dbReference>
<keyword evidence="2 11" id="KW-0645">Protease</keyword>
<feature type="domain" description="PDZ" evidence="10">
    <location>
        <begin position="267"/>
        <end position="333"/>
    </location>
</feature>
<dbReference type="OrthoDB" id="9758917at2"/>
<dbReference type="Proteomes" id="UP000095228">
    <property type="component" value="Chromosome"/>
</dbReference>
<evidence type="ECO:0000256" key="3">
    <source>
        <dbReference type="ARBA" id="ARBA00022729"/>
    </source>
</evidence>
<organism evidence="11 12">
    <name type="scientific">Lacunisphaera limnophila</name>
    <dbReference type="NCBI Taxonomy" id="1838286"/>
    <lineage>
        <taxon>Bacteria</taxon>
        <taxon>Pseudomonadati</taxon>
        <taxon>Verrucomicrobiota</taxon>
        <taxon>Opitutia</taxon>
        <taxon>Opitutales</taxon>
        <taxon>Opitutaceae</taxon>
        <taxon>Lacunisphaera</taxon>
    </lineage>
</organism>
<sequence length="469" mass="50074">MKIPKVVFASFLVSALAGLSLGLIAADKKTTPATKPDLKVDSSPVSAGKSPVVTSYADILDSIRPAVVSVYSSKTVRQQVPEFFRRQGIQGREQKQRGMGSGVLVSADGYILTNNHVVEGADELKVLFTDEREFTAKIIGTDPKTDVAIIKIEGENLPSATLADSDNLRVGDVVFAIGNPLDVGQTVTMGIVSATSRRVGILDDVAGYEDFIQTDAAINQGNSGGALIDARGRLIGINSAILSTSQGNIGIGFAIPINLASSIMHSLIETGTVARGYMGVETDVLTAEMAESFGVSKDTKGLLITNLPPGGPASKSDLKREDIITSINGKSVSTRDDLRLRIAQIPPGTTVTVDYIRNGKPGQTEVTLAQRPDDNARFGELLPGVKADPLTDELRQQNRIDGRVDGLIITEIAEDSPYAESLRVGMVIEQINRTPVTDAAVARAVLVNGRNIALVHYRGVYRYVIFYIR</sequence>
<dbReference type="InterPro" id="IPR001940">
    <property type="entry name" value="Peptidase_S1C"/>
</dbReference>
<accession>A0A1D8AZT3</accession>
<feature type="chain" id="PRO_5009105418" evidence="9">
    <location>
        <begin position="26"/>
        <end position="469"/>
    </location>
</feature>
<dbReference type="SUPFAM" id="SSF50156">
    <property type="entry name" value="PDZ domain-like"/>
    <property type="match status" value="2"/>
</dbReference>
<dbReference type="GO" id="GO:0006508">
    <property type="term" value="P:proteolysis"/>
    <property type="evidence" value="ECO:0007669"/>
    <property type="project" value="UniProtKB-KW"/>
</dbReference>
<dbReference type="NCBIfam" id="TIGR02037">
    <property type="entry name" value="degP_htrA_DO"/>
    <property type="match status" value="1"/>
</dbReference>
<dbReference type="InterPro" id="IPR011782">
    <property type="entry name" value="Pept_S1C_Do"/>
</dbReference>
<dbReference type="FunFam" id="2.40.10.10:FF:000001">
    <property type="entry name" value="Periplasmic serine protease DegS"/>
    <property type="match status" value="1"/>
</dbReference>
<name>A0A1D8AZT3_9BACT</name>
<feature type="binding site" evidence="8">
    <location>
        <begin position="221"/>
        <end position="223"/>
    </location>
    <ligand>
        <name>substrate</name>
    </ligand>
</feature>
<dbReference type="InterPro" id="IPR009003">
    <property type="entry name" value="Peptidase_S1_PA"/>
</dbReference>
<proteinExistence type="inferred from homology"/>
<reference evidence="11 12" key="1">
    <citation type="submission" date="2016-06" db="EMBL/GenBank/DDBJ databases">
        <title>Three novel species with peptidoglycan cell walls form the new genus Lacunisphaera gen. nov. in the family Opitutaceae of the verrucomicrobial subdivision 4.</title>
        <authorList>
            <person name="Rast P."/>
            <person name="Gloeckner I."/>
            <person name="Jogler M."/>
            <person name="Boedeker C."/>
            <person name="Jeske O."/>
            <person name="Wiegand S."/>
            <person name="Reinhardt R."/>
            <person name="Schumann P."/>
            <person name="Rohde M."/>
            <person name="Spring S."/>
            <person name="Gloeckner F.O."/>
            <person name="Jogler C."/>
        </authorList>
    </citation>
    <scope>NUCLEOTIDE SEQUENCE [LARGE SCALE GENOMIC DNA]</scope>
    <source>
        <strain evidence="11 12">IG16b</strain>
    </source>
</reference>
<keyword evidence="6" id="KW-0720">Serine protease</keyword>
<evidence type="ECO:0000256" key="6">
    <source>
        <dbReference type="ARBA" id="ARBA00022825"/>
    </source>
</evidence>
<dbReference type="Pfam" id="PF13180">
    <property type="entry name" value="PDZ_2"/>
    <property type="match status" value="1"/>
</dbReference>
<dbReference type="AlphaFoldDB" id="A0A1D8AZT3"/>
<dbReference type="Gene3D" id="2.30.42.10">
    <property type="match status" value="2"/>
</dbReference>
<dbReference type="Pfam" id="PF13365">
    <property type="entry name" value="Trypsin_2"/>
    <property type="match status" value="1"/>
</dbReference>
<evidence type="ECO:0000256" key="7">
    <source>
        <dbReference type="PIRSR" id="PIRSR611782-1"/>
    </source>
</evidence>
<feature type="binding site" evidence="8">
    <location>
        <position position="146"/>
    </location>
    <ligand>
        <name>substrate</name>
    </ligand>
</feature>
<dbReference type="STRING" id="1838286.Verru16b_03482"/>
<dbReference type="PRINTS" id="PR00834">
    <property type="entry name" value="PROTEASES2C"/>
</dbReference>
<feature type="active site" description="Charge relay system" evidence="7">
    <location>
        <position position="116"/>
    </location>
</feature>
<feature type="active site" description="Charge relay system" evidence="7">
    <location>
        <position position="146"/>
    </location>
</feature>
<gene>
    <name evidence="11" type="primary">degQ</name>
    <name evidence="11" type="ORF">Verru16b_03482</name>
</gene>
<evidence type="ECO:0000256" key="5">
    <source>
        <dbReference type="ARBA" id="ARBA00022801"/>
    </source>
</evidence>
<dbReference type="KEGG" id="obg:Verru16b_03482"/>
<feature type="binding site" evidence="8">
    <location>
        <position position="116"/>
    </location>
    <ligand>
        <name>substrate</name>
    </ligand>
</feature>
<keyword evidence="4" id="KW-0677">Repeat</keyword>
<evidence type="ECO:0000256" key="4">
    <source>
        <dbReference type="ARBA" id="ARBA00022737"/>
    </source>
</evidence>
<feature type="active site" description="Charge relay system" evidence="7">
    <location>
        <position position="223"/>
    </location>
</feature>
<dbReference type="PATRIC" id="fig|1838286.3.peg.3515"/>
<dbReference type="InterPro" id="IPR036034">
    <property type="entry name" value="PDZ_sf"/>
</dbReference>
<keyword evidence="12" id="KW-1185">Reference proteome</keyword>
<evidence type="ECO:0000256" key="2">
    <source>
        <dbReference type="ARBA" id="ARBA00022670"/>
    </source>
</evidence>
<dbReference type="PANTHER" id="PTHR22939">
    <property type="entry name" value="SERINE PROTEASE FAMILY S1C HTRA-RELATED"/>
    <property type="match status" value="1"/>
</dbReference>
<evidence type="ECO:0000256" key="9">
    <source>
        <dbReference type="SAM" id="SignalP"/>
    </source>
</evidence>